<dbReference type="PROSITE" id="PS50905">
    <property type="entry name" value="FERRITIN_LIKE"/>
    <property type="match status" value="1"/>
</dbReference>
<evidence type="ECO:0000259" key="3">
    <source>
        <dbReference type="PROSITE" id="PS50905"/>
    </source>
</evidence>
<accession>A0AAX0WZ54</accession>
<dbReference type="InterPro" id="IPR009040">
    <property type="entry name" value="Ferritin-like_diiron"/>
</dbReference>
<dbReference type="InterPro" id="IPR009078">
    <property type="entry name" value="Ferritin-like_SF"/>
</dbReference>
<gene>
    <name evidence="4" type="ORF">A6J39_003490</name>
</gene>
<dbReference type="GO" id="GO:0004322">
    <property type="term" value="F:ferroxidase activity"/>
    <property type="evidence" value="ECO:0007669"/>
    <property type="project" value="TreeGrafter"/>
</dbReference>
<dbReference type="CDD" id="cd00657">
    <property type="entry name" value="Ferritin_like"/>
    <property type="match status" value="1"/>
</dbReference>
<organism evidence="4 5">
    <name type="scientific">Legionella anisa</name>
    <dbReference type="NCBI Taxonomy" id="28082"/>
    <lineage>
        <taxon>Bacteria</taxon>
        <taxon>Pseudomonadati</taxon>
        <taxon>Pseudomonadota</taxon>
        <taxon>Gammaproteobacteria</taxon>
        <taxon>Legionellales</taxon>
        <taxon>Legionellaceae</taxon>
        <taxon>Legionella</taxon>
    </lineage>
</organism>
<feature type="domain" description="Ferritin-like diiron" evidence="3">
    <location>
        <begin position="15"/>
        <end position="159"/>
    </location>
</feature>
<dbReference type="InterPro" id="IPR008331">
    <property type="entry name" value="Ferritin_DPS_dom"/>
</dbReference>
<name>A0AAX0WZ54_9GAMM</name>
<dbReference type="GO" id="GO:0008199">
    <property type="term" value="F:ferric iron binding"/>
    <property type="evidence" value="ECO:0007669"/>
    <property type="project" value="InterPro"/>
</dbReference>
<dbReference type="PANTHER" id="PTHR30295:SF0">
    <property type="entry name" value="BACTERIOFERRITIN"/>
    <property type="match status" value="1"/>
</dbReference>
<evidence type="ECO:0000313" key="5">
    <source>
        <dbReference type="Proteomes" id="UP000192511"/>
    </source>
</evidence>
<dbReference type="Gene3D" id="1.20.1260.10">
    <property type="match status" value="1"/>
</dbReference>
<dbReference type="Pfam" id="PF00210">
    <property type="entry name" value="Ferritin"/>
    <property type="match status" value="1"/>
</dbReference>
<dbReference type="SUPFAM" id="SSF47240">
    <property type="entry name" value="Ferritin-like"/>
    <property type="match status" value="1"/>
</dbReference>
<dbReference type="Proteomes" id="UP000192511">
    <property type="component" value="Unassembled WGS sequence"/>
</dbReference>
<evidence type="ECO:0000256" key="2">
    <source>
        <dbReference type="ARBA" id="ARBA00023004"/>
    </source>
</evidence>
<dbReference type="GO" id="GO:0005829">
    <property type="term" value="C:cytosol"/>
    <property type="evidence" value="ECO:0007669"/>
    <property type="project" value="TreeGrafter"/>
</dbReference>
<dbReference type="PANTHER" id="PTHR30295">
    <property type="entry name" value="BACTERIOFERRITIN"/>
    <property type="match status" value="1"/>
</dbReference>
<dbReference type="InterPro" id="IPR012347">
    <property type="entry name" value="Ferritin-like"/>
</dbReference>
<keyword evidence="5" id="KW-1185">Reference proteome</keyword>
<sequence length="160" mass="18669">MKGNENMTHGRSESEPIDDAIIKILNALLELEMAGVVRYTHYSFMVFGFNRIPICKWMRDHAQESLNHAHSIGELITHFSYHPTLKIGKLLETHEHNISNILEESLEHEKQGLSLYYQLLQRSEKKSVLAEEFARKMIQEEEMHIGEIQKMLKDPKTLKN</sequence>
<evidence type="ECO:0000313" key="4">
    <source>
        <dbReference type="EMBL" id="PNL63415.1"/>
    </source>
</evidence>
<comment type="caution">
    <text evidence="4">The sequence shown here is derived from an EMBL/GenBank/DDBJ whole genome shotgun (WGS) entry which is preliminary data.</text>
</comment>
<dbReference type="EMBL" id="NBTX02000004">
    <property type="protein sequence ID" value="PNL63415.1"/>
    <property type="molecule type" value="Genomic_DNA"/>
</dbReference>
<dbReference type="GO" id="GO:0006879">
    <property type="term" value="P:intracellular iron ion homeostasis"/>
    <property type="evidence" value="ECO:0007669"/>
    <property type="project" value="UniProtKB-KW"/>
</dbReference>
<dbReference type="AlphaFoldDB" id="A0AAX0WZ54"/>
<evidence type="ECO:0000256" key="1">
    <source>
        <dbReference type="ARBA" id="ARBA00022434"/>
    </source>
</evidence>
<keyword evidence="2" id="KW-0408">Iron</keyword>
<proteinExistence type="predicted"/>
<reference evidence="4" key="1">
    <citation type="submission" date="2017-12" db="EMBL/GenBank/DDBJ databases">
        <title>FDA dAtabase for Regulatory Grade micrObial Sequences (FDA-ARGOS): Supporting development and validation of Infectious Disease Dx tests.</title>
        <authorList>
            <person name="Kerrigan L."/>
            <person name="Tallon L.J."/>
            <person name="Sadzewicz L."/>
            <person name="Sengamalay N."/>
            <person name="Ott S."/>
            <person name="Godinez A."/>
            <person name="Nagaraj S."/>
            <person name="Vavikolanu K."/>
            <person name="Vyas G."/>
            <person name="Nadendla S."/>
            <person name="Aluvathingal J."/>
            <person name="Sichtig H."/>
        </authorList>
    </citation>
    <scope>NUCLEOTIDE SEQUENCE [LARGE SCALE GENOMIC DNA]</scope>
    <source>
        <strain evidence="4">FDAARGOS_200</strain>
    </source>
</reference>
<keyword evidence="1" id="KW-0409">Iron storage</keyword>
<dbReference type="GO" id="GO:0020037">
    <property type="term" value="F:heme binding"/>
    <property type="evidence" value="ECO:0007669"/>
    <property type="project" value="TreeGrafter"/>
</dbReference>
<protein>
    <submittedName>
        <fullName evidence="4">Bacterioferritin</fullName>
    </submittedName>
</protein>